<accession>A0A8T1ND61</accession>
<proteinExistence type="predicted"/>
<sequence>MDIEPVNVNTNAISILVYSDPTNHHWLPTFVYAPAQWKHKTKFWTHMESTHQSFPGPWLYIGGFNDLLSQMDKVGGRPVTSTSIGGLKSLMDSYGLIDIGFLGPTFTWTNNRQGKAMIREWLDWRIANALCRMLFSDATIQHLVSSTTDHKPFLLNTMKIRKNASQFKFEEFWTREPLNNIIIQDAWSQQFSGNPA</sequence>
<reference evidence="1" key="1">
    <citation type="submission" date="2020-12" db="EMBL/GenBank/DDBJ databases">
        <title>WGS assembly of Carya illinoinensis cv. Pawnee.</title>
        <authorList>
            <person name="Platts A."/>
            <person name="Shu S."/>
            <person name="Wright S."/>
            <person name="Barry K."/>
            <person name="Edger P."/>
            <person name="Pires J.C."/>
            <person name="Schmutz J."/>
        </authorList>
    </citation>
    <scope>NUCLEOTIDE SEQUENCE</scope>
    <source>
        <tissue evidence="1">Leaf</tissue>
    </source>
</reference>
<gene>
    <name evidence="1" type="ORF">CIPAW_15G134500</name>
</gene>
<dbReference type="PANTHER" id="PTHR33710:SF77">
    <property type="entry name" value="DNASE I-LIKE SUPERFAMILY PROTEIN"/>
    <property type="match status" value="1"/>
</dbReference>
<keyword evidence="2" id="KW-1185">Reference proteome</keyword>
<organism evidence="1 2">
    <name type="scientific">Carya illinoinensis</name>
    <name type="common">Pecan</name>
    <dbReference type="NCBI Taxonomy" id="32201"/>
    <lineage>
        <taxon>Eukaryota</taxon>
        <taxon>Viridiplantae</taxon>
        <taxon>Streptophyta</taxon>
        <taxon>Embryophyta</taxon>
        <taxon>Tracheophyta</taxon>
        <taxon>Spermatophyta</taxon>
        <taxon>Magnoliopsida</taxon>
        <taxon>eudicotyledons</taxon>
        <taxon>Gunneridae</taxon>
        <taxon>Pentapetalae</taxon>
        <taxon>rosids</taxon>
        <taxon>fabids</taxon>
        <taxon>Fagales</taxon>
        <taxon>Juglandaceae</taxon>
        <taxon>Carya</taxon>
    </lineage>
</organism>
<dbReference type="AlphaFoldDB" id="A0A8T1ND61"/>
<protein>
    <recommendedName>
        <fullName evidence="3">Endonuclease/exonuclease/phosphatase domain-containing protein</fullName>
    </recommendedName>
</protein>
<evidence type="ECO:0008006" key="3">
    <source>
        <dbReference type="Google" id="ProtNLM"/>
    </source>
</evidence>
<dbReference type="Proteomes" id="UP000811609">
    <property type="component" value="Chromosome 15"/>
</dbReference>
<evidence type="ECO:0000313" key="1">
    <source>
        <dbReference type="EMBL" id="KAG6627518.1"/>
    </source>
</evidence>
<evidence type="ECO:0000313" key="2">
    <source>
        <dbReference type="Proteomes" id="UP000811609"/>
    </source>
</evidence>
<comment type="caution">
    <text evidence="1">The sequence shown here is derived from an EMBL/GenBank/DDBJ whole genome shotgun (WGS) entry which is preliminary data.</text>
</comment>
<name>A0A8T1ND61_CARIL</name>
<dbReference type="EMBL" id="CM031823">
    <property type="protein sequence ID" value="KAG6627518.1"/>
    <property type="molecule type" value="Genomic_DNA"/>
</dbReference>
<dbReference type="PANTHER" id="PTHR33710">
    <property type="entry name" value="BNAC02G09200D PROTEIN"/>
    <property type="match status" value="1"/>
</dbReference>